<reference evidence="11" key="2">
    <citation type="submission" date="2014-03" db="EMBL/GenBank/DDBJ databases">
        <title>The whipworm genome and dual-species transcriptomics of an intimate host-pathogen interaction.</title>
        <authorList>
            <person name="Foth B.J."/>
            <person name="Tsai I.J."/>
            <person name="Reid A.J."/>
            <person name="Bancroft A.J."/>
            <person name="Nichol S."/>
            <person name="Tracey A."/>
            <person name="Holroyd N."/>
            <person name="Cotton J.A."/>
            <person name="Stanley E.J."/>
            <person name="Zarowiecki M."/>
            <person name="Liu J.Z."/>
            <person name="Huckvale T."/>
            <person name="Cooper P.J."/>
            <person name="Grencis R.K."/>
            <person name="Berriman M."/>
        </authorList>
    </citation>
    <scope>NUCLEOTIDE SEQUENCE [LARGE SCALE GENOMIC DNA]</scope>
</reference>
<feature type="transmembrane region" description="Helical" evidence="10">
    <location>
        <begin position="319"/>
        <end position="340"/>
    </location>
</feature>
<dbReference type="STRING" id="36087.A0A077Z182"/>
<feature type="transmembrane region" description="Helical" evidence="10">
    <location>
        <begin position="384"/>
        <end position="401"/>
    </location>
</feature>
<dbReference type="InterPro" id="IPR011701">
    <property type="entry name" value="MFS"/>
</dbReference>
<keyword evidence="12" id="KW-1185">Reference proteome</keyword>
<evidence type="ECO:0000256" key="3">
    <source>
        <dbReference type="ARBA" id="ARBA00022448"/>
    </source>
</evidence>
<dbReference type="GO" id="GO:0005789">
    <property type="term" value="C:endoplasmic reticulum membrane"/>
    <property type="evidence" value="ECO:0007669"/>
    <property type="project" value="TreeGrafter"/>
</dbReference>
<dbReference type="OrthoDB" id="3639251at2759"/>
<evidence type="ECO:0000313" key="12">
    <source>
        <dbReference type="Proteomes" id="UP000030665"/>
    </source>
</evidence>
<evidence type="ECO:0000256" key="6">
    <source>
        <dbReference type="ARBA" id="ARBA00022989"/>
    </source>
</evidence>
<dbReference type="AlphaFoldDB" id="A0A077Z182"/>
<protein>
    <recommendedName>
        <fullName evidence="8">Sugar phosphate exchanger 3</fullName>
    </recommendedName>
    <alternativeName>
        <fullName evidence="9">Solute carrier family 37 member 3</fullName>
    </alternativeName>
</protein>
<sequence length="528" mass="58392">MEGQGTLAAASLRRSFTYQHVFVFVLTFFSYALLHASRKTFSNVKSTMISTWTPENLNQSDIFDNETWNGHTMFHSHFAAEAFLGVLDAVFMSCYAIVSTPQWGKVVYSRLNDCKGLFISGMLGDRYDPRIVLSVGMWGSAVMIFLFGTLTEWTQFYSTEFYVFVWMLNGFIQSAGWPAEVCIMANWFGHGGRGFVLGLWAACASVGNIIGSELCSSVLPYGYENAFLVNATFLFCGGFFVYYCLVSSPVEVGLPEPLEEVDVVRKDDDDDEEELLNQTSSALAAAPKNPILLKQAVLLPGVIPVSSVQYRKVAYSNDLFQYSLAFACLKLVNYSFFFWLPFYLTNNFGWPEYIADHISTWYDWGGICGGVLGGIVSDWIGKRTPVVVAQLIFGVIALSVYSKSPNDRKINSILMGVSGFFCSGAGNLISAAVSADLGRQKEVLGNAKALSTVTGIVDGSGSVGAAFGQLIIPVMEVKIGWMSVFYLFILLVSCLLRIAEKTRVLFPFLPIDSKFNMLYLYLSDECIH</sequence>
<keyword evidence="3" id="KW-0813">Transport</keyword>
<evidence type="ECO:0000256" key="4">
    <source>
        <dbReference type="ARBA" id="ARBA00022597"/>
    </source>
</evidence>
<feature type="transmembrane region" description="Helical" evidence="10">
    <location>
        <begin position="16"/>
        <end position="34"/>
    </location>
</feature>
<dbReference type="InterPro" id="IPR000849">
    <property type="entry name" value="Sugar_P_transporter"/>
</dbReference>
<keyword evidence="5 10" id="KW-0812">Transmembrane</keyword>
<keyword evidence="7 10" id="KW-0472">Membrane</keyword>
<dbReference type="EMBL" id="HG805883">
    <property type="protein sequence ID" value="CDW54192.1"/>
    <property type="molecule type" value="Genomic_DNA"/>
</dbReference>
<evidence type="ECO:0000256" key="1">
    <source>
        <dbReference type="ARBA" id="ARBA00004141"/>
    </source>
</evidence>
<organism evidence="11 12">
    <name type="scientific">Trichuris trichiura</name>
    <name type="common">Whipworm</name>
    <name type="synonym">Trichocephalus trichiurus</name>
    <dbReference type="NCBI Taxonomy" id="36087"/>
    <lineage>
        <taxon>Eukaryota</taxon>
        <taxon>Metazoa</taxon>
        <taxon>Ecdysozoa</taxon>
        <taxon>Nematoda</taxon>
        <taxon>Enoplea</taxon>
        <taxon>Dorylaimia</taxon>
        <taxon>Trichinellida</taxon>
        <taxon>Trichuridae</taxon>
        <taxon>Trichuris</taxon>
    </lineage>
</organism>
<keyword evidence="4" id="KW-0762">Sugar transport</keyword>
<feature type="transmembrane region" description="Helical" evidence="10">
    <location>
        <begin position="131"/>
        <end position="149"/>
    </location>
</feature>
<dbReference type="PANTHER" id="PTHR43184">
    <property type="entry name" value="MAJOR FACILITATOR SUPERFAMILY TRANSPORTER 16, ISOFORM B"/>
    <property type="match status" value="1"/>
</dbReference>
<feature type="transmembrane region" description="Helical" evidence="10">
    <location>
        <begin position="479"/>
        <end position="499"/>
    </location>
</feature>
<evidence type="ECO:0000313" key="11">
    <source>
        <dbReference type="EMBL" id="CDW54192.1"/>
    </source>
</evidence>
<dbReference type="Gene3D" id="1.20.1250.20">
    <property type="entry name" value="MFS general substrate transporter like domains"/>
    <property type="match status" value="2"/>
</dbReference>
<gene>
    <name evidence="11" type="ORF">TTRE_0000246201</name>
</gene>
<reference evidence="11" key="1">
    <citation type="submission" date="2014-01" db="EMBL/GenBank/DDBJ databases">
        <authorList>
            <person name="Aslett M."/>
        </authorList>
    </citation>
    <scope>NUCLEOTIDE SEQUENCE</scope>
</reference>
<evidence type="ECO:0000256" key="8">
    <source>
        <dbReference type="ARBA" id="ARBA00041091"/>
    </source>
</evidence>
<proteinExistence type="inferred from homology"/>
<name>A0A077Z182_TRITR</name>
<accession>A0A077Z182</accession>
<feature type="transmembrane region" description="Helical" evidence="10">
    <location>
        <begin position="161"/>
        <end position="183"/>
    </location>
</feature>
<comment type="similarity">
    <text evidence="2">Belongs to the major facilitator superfamily. Organophosphate:Pi antiporter (OPA) (TC 2.A.1.4) family.</text>
</comment>
<feature type="transmembrane region" description="Helical" evidence="10">
    <location>
        <begin position="225"/>
        <end position="245"/>
    </location>
</feature>
<dbReference type="Pfam" id="PF07690">
    <property type="entry name" value="MFS_1"/>
    <property type="match status" value="1"/>
</dbReference>
<dbReference type="PANTHER" id="PTHR43184:SF12">
    <property type="entry name" value="SUGAR PHOSPHATE EXCHANGER 3"/>
    <property type="match status" value="1"/>
</dbReference>
<evidence type="ECO:0000256" key="7">
    <source>
        <dbReference type="ARBA" id="ARBA00023136"/>
    </source>
</evidence>
<dbReference type="Proteomes" id="UP000030665">
    <property type="component" value="Unassembled WGS sequence"/>
</dbReference>
<comment type="subcellular location">
    <subcellularLocation>
        <location evidence="1">Membrane</location>
        <topology evidence="1">Multi-pass membrane protein</topology>
    </subcellularLocation>
</comment>
<dbReference type="PIRSF" id="PIRSF002808">
    <property type="entry name" value="Hexose_phosphate_transp"/>
    <property type="match status" value="1"/>
</dbReference>
<evidence type="ECO:0000256" key="9">
    <source>
        <dbReference type="ARBA" id="ARBA00042039"/>
    </source>
</evidence>
<evidence type="ECO:0000256" key="2">
    <source>
        <dbReference type="ARBA" id="ARBA00009598"/>
    </source>
</evidence>
<feature type="transmembrane region" description="Helical" evidence="10">
    <location>
        <begin position="195"/>
        <end position="219"/>
    </location>
</feature>
<dbReference type="InterPro" id="IPR036259">
    <property type="entry name" value="MFS_trans_sf"/>
</dbReference>
<evidence type="ECO:0000256" key="5">
    <source>
        <dbReference type="ARBA" id="ARBA00022692"/>
    </source>
</evidence>
<dbReference type="SUPFAM" id="SSF103473">
    <property type="entry name" value="MFS general substrate transporter"/>
    <property type="match status" value="1"/>
</dbReference>
<feature type="transmembrane region" description="Helical" evidence="10">
    <location>
        <begin position="413"/>
        <end position="435"/>
    </location>
</feature>
<dbReference type="GO" id="GO:0022857">
    <property type="term" value="F:transmembrane transporter activity"/>
    <property type="evidence" value="ECO:0007669"/>
    <property type="project" value="InterPro"/>
</dbReference>
<evidence type="ECO:0000256" key="10">
    <source>
        <dbReference type="SAM" id="Phobius"/>
    </source>
</evidence>
<keyword evidence="6 10" id="KW-1133">Transmembrane helix</keyword>